<comment type="caution">
    <text evidence="1">The sequence shown here is derived from an EMBL/GenBank/DDBJ whole genome shotgun (WGS) entry which is preliminary data.</text>
</comment>
<accession>A0A6B0YPB3</accession>
<protein>
    <submittedName>
        <fullName evidence="1">Uncharacterized protein</fullName>
    </submittedName>
</protein>
<proteinExistence type="predicted"/>
<dbReference type="AlphaFoldDB" id="A0A6B0YPB3"/>
<name>A0A6B0YPB3_9CHLR</name>
<dbReference type="EMBL" id="VXRG01000029">
    <property type="protein sequence ID" value="MXY92407.1"/>
    <property type="molecule type" value="Genomic_DNA"/>
</dbReference>
<evidence type="ECO:0000313" key="1">
    <source>
        <dbReference type="EMBL" id="MXY92407.1"/>
    </source>
</evidence>
<sequence>MRRIYWLAVLLFIAVAGISDIMTYTERQELLLLQDRTVIERGTVYGAILLALAAKAIDEIVDGIDR</sequence>
<organism evidence="1">
    <name type="scientific">Caldilineaceae bacterium SB0664_bin_27</name>
    <dbReference type="NCBI Taxonomy" id="2605260"/>
    <lineage>
        <taxon>Bacteria</taxon>
        <taxon>Bacillati</taxon>
        <taxon>Chloroflexota</taxon>
        <taxon>Caldilineae</taxon>
        <taxon>Caldilineales</taxon>
        <taxon>Caldilineaceae</taxon>
    </lineage>
</organism>
<gene>
    <name evidence="1" type="ORF">F4Y42_03055</name>
</gene>
<reference evidence="1" key="1">
    <citation type="submission" date="2019-09" db="EMBL/GenBank/DDBJ databases">
        <title>Characterisation of the sponge microbiome using genome-centric metagenomics.</title>
        <authorList>
            <person name="Engelberts J.P."/>
            <person name="Robbins S.J."/>
            <person name="De Goeij J.M."/>
            <person name="Aranda M."/>
            <person name="Bell S.C."/>
            <person name="Webster N.S."/>
        </authorList>
    </citation>
    <scope>NUCLEOTIDE SEQUENCE</scope>
    <source>
        <strain evidence="1">SB0664_bin_27</strain>
    </source>
</reference>